<accession>A0A5R9B2V8</accession>
<sequence length="466" mass="51559">MMLPTGPLCYRCRRDIAYHPGICPECFELRPIAYPSTSSYNVLVCAGCANEESVFACSECGREDHPYGASRCARCILKERLTALLTDPETGCVHEALVPLFEELLRARRPQSVITWLTKPPAIGPSLLDRMAHGELAVSHDTFRALPAGRAENYLRDLLTATGILPPYHPPIEQMERWLSTRLAEVSGDDAALIGRYARWHLLRRLRGLAERGPLSKPSIYSARSHINGAIRLSTWATANSTTIAALTQPQLESYLTENPGGRTTQQSFIAWLGRSKENTQVMLPWRGTTPEVVVSDDERWDSIDRLINDDEIALYARIGGLFMLLFAQPLRTIAAMTRDQIIITDAGRVTVTFDTEPVEMPPGLDELIRRYLDKPGTPSIASTDHGWLFPGRYPGSHLVTDVFRSKLVTAGIHPGTSRNAAMFGLAGRIPPPVLADLIGIADHTAVRWAALAARDWSGYIAQRAE</sequence>
<organism evidence="1 2">
    <name type="scientific">Nesterenkonia salmonea</name>
    <dbReference type="NCBI Taxonomy" id="1804987"/>
    <lineage>
        <taxon>Bacteria</taxon>
        <taxon>Bacillati</taxon>
        <taxon>Actinomycetota</taxon>
        <taxon>Actinomycetes</taxon>
        <taxon>Micrococcales</taxon>
        <taxon>Micrococcaceae</taxon>
        <taxon>Nesterenkonia</taxon>
    </lineage>
</organism>
<reference evidence="1 2" key="1">
    <citation type="submission" date="2019-05" db="EMBL/GenBank/DDBJ databases">
        <title>Nesterenkonia sp. GY074 isolated from the Southern Atlantic Ocean.</title>
        <authorList>
            <person name="Zhang G."/>
        </authorList>
    </citation>
    <scope>NUCLEOTIDE SEQUENCE [LARGE SCALE GENOMIC DNA]</scope>
    <source>
        <strain evidence="1 2">GY074</strain>
    </source>
</reference>
<comment type="caution">
    <text evidence="1">The sequence shown here is derived from an EMBL/GenBank/DDBJ whole genome shotgun (WGS) entry which is preliminary data.</text>
</comment>
<gene>
    <name evidence="1" type="ORF">FEF26_15270</name>
</gene>
<dbReference type="OrthoDB" id="3405537at2"/>
<evidence type="ECO:0000313" key="1">
    <source>
        <dbReference type="EMBL" id="TLP90581.1"/>
    </source>
</evidence>
<keyword evidence="2" id="KW-1185">Reference proteome</keyword>
<evidence type="ECO:0008006" key="3">
    <source>
        <dbReference type="Google" id="ProtNLM"/>
    </source>
</evidence>
<dbReference type="RefSeq" id="WP_138254389.1">
    <property type="nucleotide sequence ID" value="NZ_VAVZ01000084.1"/>
</dbReference>
<proteinExistence type="predicted"/>
<protein>
    <recommendedName>
        <fullName evidence="3">Recombinase XerD</fullName>
    </recommendedName>
</protein>
<evidence type="ECO:0000313" key="2">
    <source>
        <dbReference type="Proteomes" id="UP000310458"/>
    </source>
</evidence>
<dbReference type="AlphaFoldDB" id="A0A5R9B2V8"/>
<dbReference type="EMBL" id="VAVZ01000084">
    <property type="protein sequence ID" value="TLP90581.1"/>
    <property type="molecule type" value="Genomic_DNA"/>
</dbReference>
<name>A0A5R9B2V8_9MICC</name>
<dbReference type="Proteomes" id="UP000310458">
    <property type="component" value="Unassembled WGS sequence"/>
</dbReference>